<dbReference type="GO" id="GO:0003723">
    <property type="term" value="F:RNA binding"/>
    <property type="evidence" value="ECO:0007669"/>
    <property type="project" value="UniProtKB-KW"/>
</dbReference>
<reference evidence="4" key="1">
    <citation type="submission" date="2021-03" db="EMBL/GenBank/DDBJ databases">
        <title>Draft genome sequence of rust myrtle Austropuccinia psidii MF-1, a brazilian biotype.</title>
        <authorList>
            <person name="Quecine M.C."/>
            <person name="Pachon D.M.R."/>
            <person name="Bonatelli M.L."/>
            <person name="Correr F.H."/>
            <person name="Franceschini L.M."/>
            <person name="Leite T.F."/>
            <person name="Margarido G.R.A."/>
            <person name="Almeida C.A."/>
            <person name="Ferrarezi J.A."/>
            <person name="Labate C.A."/>
        </authorList>
    </citation>
    <scope>NUCLEOTIDE SEQUENCE</scope>
    <source>
        <strain evidence="4">MF-1</strain>
    </source>
</reference>
<dbReference type="Proteomes" id="UP000765509">
    <property type="component" value="Unassembled WGS sequence"/>
</dbReference>
<protein>
    <recommendedName>
        <fullName evidence="3">Integrase catalytic domain-containing protein</fullName>
    </recommendedName>
</protein>
<feature type="compositionally biased region" description="Polar residues" evidence="2">
    <location>
        <begin position="307"/>
        <end position="327"/>
    </location>
</feature>
<evidence type="ECO:0000313" key="5">
    <source>
        <dbReference type="Proteomes" id="UP000765509"/>
    </source>
</evidence>
<dbReference type="EMBL" id="AVOT02049763">
    <property type="protein sequence ID" value="MBW0544903.1"/>
    <property type="molecule type" value="Genomic_DNA"/>
</dbReference>
<accession>A0A9Q3FVY7</accession>
<dbReference type="GO" id="GO:0015074">
    <property type="term" value="P:DNA integration"/>
    <property type="evidence" value="ECO:0007669"/>
    <property type="project" value="InterPro"/>
</dbReference>
<keyword evidence="5" id="KW-1185">Reference proteome</keyword>
<comment type="caution">
    <text evidence="4">The sequence shown here is derived from an EMBL/GenBank/DDBJ whole genome shotgun (WGS) entry which is preliminary data.</text>
</comment>
<dbReference type="PANTHER" id="PTHR11439">
    <property type="entry name" value="GAG-POL-RELATED RETROTRANSPOSON"/>
    <property type="match status" value="1"/>
</dbReference>
<keyword evidence="1" id="KW-0694">RNA-binding</keyword>
<evidence type="ECO:0000313" key="4">
    <source>
        <dbReference type="EMBL" id="MBW0544903.1"/>
    </source>
</evidence>
<evidence type="ECO:0000256" key="2">
    <source>
        <dbReference type="SAM" id="MobiDB-lite"/>
    </source>
</evidence>
<feature type="region of interest" description="Disordered" evidence="2">
    <location>
        <begin position="306"/>
        <end position="327"/>
    </location>
</feature>
<dbReference type="GO" id="GO:0005634">
    <property type="term" value="C:nucleus"/>
    <property type="evidence" value="ECO:0007669"/>
    <property type="project" value="UniProtKB-ARBA"/>
</dbReference>
<dbReference type="Gene3D" id="3.30.420.10">
    <property type="entry name" value="Ribonuclease H-like superfamily/Ribonuclease H"/>
    <property type="match status" value="1"/>
</dbReference>
<evidence type="ECO:0000259" key="3">
    <source>
        <dbReference type="PROSITE" id="PS50994"/>
    </source>
</evidence>
<dbReference type="Pfam" id="PF00665">
    <property type="entry name" value="rve"/>
    <property type="match status" value="1"/>
</dbReference>
<gene>
    <name evidence="4" type="ORF">O181_084618</name>
</gene>
<dbReference type="SUPFAM" id="SSF53098">
    <property type="entry name" value="Ribonuclease H-like"/>
    <property type="match status" value="1"/>
</dbReference>
<dbReference type="AlphaFoldDB" id="A0A9Q3FVY7"/>
<dbReference type="PROSITE" id="PS50994">
    <property type="entry name" value="INTEGRASE"/>
    <property type="match status" value="1"/>
</dbReference>
<name>A0A9Q3FVY7_9BASI</name>
<dbReference type="InterPro" id="IPR012337">
    <property type="entry name" value="RNaseH-like_sf"/>
</dbReference>
<dbReference type="OrthoDB" id="2506833at2759"/>
<dbReference type="PANTHER" id="PTHR11439:SF483">
    <property type="entry name" value="PEPTIDE SYNTHASE GLIP-LIKE, PUTATIVE (AFU_ORTHOLOGUE AFUA_3G12920)-RELATED"/>
    <property type="match status" value="1"/>
</dbReference>
<feature type="domain" description="Integrase catalytic" evidence="3">
    <location>
        <begin position="74"/>
        <end position="239"/>
    </location>
</feature>
<dbReference type="InterPro" id="IPR036397">
    <property type="entry name" value="RNaseH_sf"/>
</dbReference>
<feature type="region of interest" description="Disordered" evidence="2">
    <location>
        <begin position="341"/>
        <end position="361"/>
    </location>
</feature>
<evidence type="ECO:0000256" key="1">
    <source>
        <dbReference type="ARBA" id="ARBA00022884"/>
    </source>
</evidence>
<proteinExistence type="predicted"/>
<dbReference type="InterPro" id="IPR013103">
    <property type="entry name" value="RVT_2"/>
</dbReference>
<feature type="non-terminal residue" evidence="4">
    <location>
        <position position="1"/>
    </location>
</feature>
<dbReference type="InterPro" id="IPR001584">
    <property type="entry name" value="Integrase_cat-core"/>
</dbReference>
<organism evidence="4 5">
    <name type="scientific">Austropuccinia psidii MF-1</name>
    <dbReference type="NCBI Taxonomy" id="1389203"/>
    <lineage>
        <taxon>Eukaryota</taxon>
        <taxon>Fungi</taxon>
        <taxon>Dikarya</taxon>
        <taxon>Basidiomycota</taxon>
        <taxon>Pucciniomycotina</taxon>
        <taxon>Pucciniomycetes</taxon>
        <taxon>Pucciniales</taxon>
        <taxon>Sphaerophragmiaceae</taxon>
        <taxon>Austropuccinia</taxon>
    </lineage>
</organism>
<sequence length="941" mass="106968">NLFVSKLSSNSESINALPTACLDWHLILGHPSDLYIEALLKDQKINGYFTHSAECPVCHQAKIRNRPHSQVLPRANAPFFKIHMDTLQINPPTRKGHKYVLVLINDFSRFNRIYILSEKSQATEYIKSYLMEIKNKLNITPAFLHTDRGGEFSSQVFIDFLTSQGISLERGPPESPQTNGVAERFNQTLLSKIRCLLGQSNIPVRYWDEAAAHASLLLNLLPHKHLKMKTPFSVLSNRNSLIEPEVDLRKLIPFGIKVTVRLINTSSKIEPRGEVLRALTFEKYSDGLQLLNLETGKIRVSRDYTLSGRNPNLSMNQPASALPSDSSVPIKLQIPSLRPYDPTDKSIDLESSVQPSDPPNPPIQACTPAALESSKTYEYVPYYKEAPRNISSSINTDNITTGKRRSQYRDNVLLTDIVPYSKALIDPIEAPEWKKAMDEEYLSLTSHNTGELVPYPAKPAKVIGGMWRLSRKRNEHGEVYRHKARWVVLGNHQEHMLHYYDTWASVGRNETFKVMLSLVVNFDYIPYQFDVETAFLHGEMDALVYVKQVKGYEVKGKENWVWRLRKSLYGTKQAPRMWKAKLTATLTNLGLASAKSDKSLFVNSDKTILLHVHVDDGFIISKSEKAIIVFLNKLNSILKLKFKKRPTQHLGYNLEWSNNELKINQTDLIVKLLRQFGMEECKPVKTPCNGNFLNEIGCKSSDAIMEVTLFQQAIGSLNYLAHHTRPDVLFTVNQLSKYSTKPSQSHWNALKHLFRYLNGTKDKCLVYRQQSIKEALTGWANADYANDSKDRKSITGYVILAFSNPICWLSKKQMVVAQSTTEAEYVAMNICSKQLRWLTFVFDDLGYPSHQPILFNDNSGAVTISKQASLNANTKHIEVRYQYVRDCVMKKLIKVVQVSTNDMIADVLTKPLGVVKLQEVYKQLHLEDPGGVLKTEENHLG</sequence>
<dbReference type="CDD" id="cd09272">
    <property type="entry name" value="RNase_HI_RT_Ty1"/>
    <property type="match status" value="1"/>
</dbReference>
<dbReference type="InterPro" id="IPR043502">
    <property type="entry name" value="DNA/RNA_pol_sf"/>
</dbReference>
<dbReference type="Pfam" id="PF07727">
    <property type="entry name" value="RVT_2"/>
    <property type="match status" value="1"/>
</dbReference>
<dbReference type="SUPFAM" id="SSF56672">
    <property type="entry name" value="DNA/RNA polymerases"/>
    <property type="match status" value="1"/>
</dbReference>